<dbReference type="FunFam" id="1.10.1170.10:FF:000003">
    <property type="entry name" value="E3 ubiquitin-protein ligase XIAP"/>
    <property type="match status" value="1"/>
</dbReference>
<dbReference type="SMART" id="SM00238">
    <property type="entry name" value="BIR"/>
    <property type="match status" value="2"/>
</dbReference>
<dbReference type="InterPro" id="IPR001370">
    <property type="entry name" value="BIR_rpt"/>
</dbReference>
<dbReference type="eggNOG" id="KOG1101">
    <property type="taxonomic scope" value="Eukaryota"/>
</dbReference>
<dbReference type="STRING" id="7739.C3XQ28"/>
<evidence type="ECO:0000256" key="2">
    <source>
        <dbReference type="ARBA" id="ARBA00022703"/>
    </source>
</evidence>
<organism evidence="8">
    <name type="scientific">Branchiostoma floridae</name>
    <name type="common">Florida lancelet</name>
    <name type="synonym">Amphioxus</name>
    <dbReference type="NCBI Taxonomy" id="7739"/>
    <lineage>
        <taxon>Eukaryota</taxon>
        <taxon>Metazoa</taxon>
        <taxon>Chordata</taxon>
        <taxon>Cephalochordata</taxon>
        <taxon>Leptocardii</taxon>
        <taxon>Amphioxiformes</taxon>
        <taxon>Branchiostomatidae</taxon>
        <taxon>Branchiostoma</taxon>
    </lineage>
</organism>
<feature type="domain" description="RING-type" evidence="7">
    <location>
        <begin position="498"/>
        <end position="533"/>
    </location>
</feature>
<evidence type="ECO:0000256" key="1">
    <source>
        <dbReference type="ARBA" id="ARBA00006672"/>
    </source>
</evidence>
<dbReference type="InterPro" id="IPR050784">
    <property type="entry name" value="IAP"/>
</dbReference>
<dbReference type="PANTHER" id="PTHR10044">
    <property type="entry name" value="INHIBITOR OF APOPTOSIS"/>
    <property type="match status" value="1"/>
</dbReference>
<dbReference type="FunFam" id="1.10.1170.10:FF:000036">
    <property type="entry name" value="Predicted protein"/>
    <property type="match status" value="1"/>
</dbReference>
<protein>
    <recommendedName>
        <fullName evidence="7">RING-type domain-containing protein</fullName>
    </recommendedName>
</protein>
<dbReference type="AlphaFoldDB" id="C3XQ28"/>
<dbReference type="GO" id="GO:0006915">
    <property type="term" value="P:apoptotic process"/>
    <property type="evidence" value="ECO:0007669"/>
    <property type="project" value="UniProtKB-KW"/>
</dbReference>
<evidence type="ECO:0000256" key="3">
    <source>
        <dbReference type="ARBA" id="ARBA00022723"/>
    </source>
</evidence>
<dbReference type="Gene3D" id="3.30.40.10">
    <property type="entry name" value="Zinc/RING finger domain, C3HC4 (zinc finger)"/>
    <property type="match status" value="1"/>
</dbReference>
<sequence length="545" mass="61797">MTNGCHYKKLKCIMVIWLADLRQQVCQPKHAEMADEQARIRSFKQWPLNVPVTPQALAKAGFFYTLVADRVRCFWCDGGLKDWEPGDEPWEEHARWYPRCEFLLQKKGDHYVQAVRIQQAAQSRLQGQQHIQHGLDSGWYLYKSALGQMHLYNSQLGVSLPLSSGKHQDRFEVLIQVEDQFMVVDVASVDFLKNPPSTASRRKIDVPLGVQKAVMENLREVLFNNSTVFPDLPCRFKPGKIYLDRLDGKKKVVVSSAAHANLQRDGVLVAPVNELGTADINHMTSAKKEDLIPTSDDQYCDIATLLDDLDRRFFSTLGPDPHQICADLANMAVPNPAWSGRNKLPVGWLSEQTMRREVSNNVISAQARNAFGTGYIPKSTTFLHTVDQRGLRHESKRLETFADWPQPSPVKPDDLAAAGFFYTGKGDNVQCFICGNVMRHWKEGDDPVLKHFYEFPDCEFMLGYGVGNVPASLALESRQETVPTQESELERLREERMCKICMEEEMEIVFVPCGHFAVCQNCSASLRCCPMCRKNIDGTVRAYMS</sequence>
<dbReference type="FunFam" id="1.10.1170.10:FF:000002">
    <property type="entry name" value="Baculoviral IAP repeat containing 7"/>
    <property type="match status" value="1"/>
</dbReference>
<dbReference type="PANTHER" id="PTHR10044:SF139">
    <property type="entry name" value="DEATH-ASSOCIATED INHIBITOR OF APOPTOSIS 2"/>
    <property type="match status" value="1"/>
</dbReference>
<dbReference type="Gene3D" id="1.10.1170.10">
    <property type="entry name" value="Inhibitor Of Apoptosis Protein (2mihbC-IAP-1), Chain A"/>
    <property type="match status" value="2"/>
</dbReference>
<dbReference type="SUPFAM" id="SSF57924">
    <property type="entry name" value="Inhibitor of apoptosis (IAP) repeat"/>
    <property type="match status" value="2"/>
</dbReference>
<evidence type="ECO:0000259" key="7">
    <source>
        <dbReference type="PROSITE" id="PS50089"/>
    </source>
</evidence>
<keyword evidence="4 6" id="KW-0863">Zinc-finger</keyword>
<reference evidence="8" key="1">
    <citation type="journal article" date="2008" name="Nature">
        <title>The amphioxus genome and the evolution of the chordate karyotype.</title>
        <authorList>
            <consortium name="US DOE Joint Genome Institute (JGI-PGF)"/>
            <person name="Putnam N.H."/>
            <person name="Butts T."/>
            <person name="Ferrier D.E.K."/>
            <person name="Furlong R.F."/>
            <person name="Hellsten U."/>
            <person name="Kawashima T."/>
            <person name="Robinson-Rechavi M."/>
            <person name="Shoguchi E."/>
            <person name="Terry A."/>
            <person name="Yu J.-K."/>
            <person name="Benito-Gutierrez E.L."/>
            <person name="Dubchak I."/>
            <person name="Garcia-Fernandez J."/>
            <person name="Gibson-Brown J.J."/>
            <person name="Grigoriev I.V."/>
            <person name="Horton A.C."/>
            <person name="de Jong P.J."/>
            <person name="Jurka J."/>
            <person name="Kapitonov V.V."/>
            <person name="Kohara Y."/>
            <person name="Kuroki Y."/>
            <person name="Lindquist E."/>
            <person name="Lucas S."/>
            <person name="Osoegawa K."/>
            <person name="Pennacchio L.A."/>
            <person name="Salamov A.A."/>
            <person name="Satou Y."/>
            <person name="Sauka-Spengler T."/>
            <person name="Schmutz J."/>
            <person name="Shin-I T."/>
            <person name="Toyoda A."/>
            <person name="Bronner-Fraser M."/>
            <person name="Fujiyama A."/>
            <person name="Holland L.Z."/>
            <person name="Holland P.W.H."/>
            <person name="Satoh N."/>
            <person name="Rokhsar D.S."/>
        </authorList>
    </citation>
    <scope>NUCLEOTIDE SEQUENCE [LARGE SCALE GENOMIC DNA]</scope>
    <source>
        <strain evidence="8">S238N-H82</strain>
        <tissue evidence="8">Testes</tissue>
    </source>
</reference>
<keyword evidence="2" id="KW-0053">Apoptosis</keyword>
<keyword evidence="5" id="KW-0862">Zinc</keyword>
<dbReference type="SMART" id="SM00184">
    <property type="entry name" value="RING"/>
    <property type="match status" value="1"/>
</dbReference>
<evidence type="ECO:0000256" key="5">
    <source>
        <dbReference type="ARBA" id="ARBA00022833"/>
    </source>
</evidence>
<dbReference type="Pfam" id="PF13920">
    <property type="entry name" value="zf-C3HC4_3"/>
    <property type="match status" value="1"/>
</dbReference>
<dbReference type="Pfam" id="PF00653">
    <property type="entry name" value="BIR"/>
    <property type="match status" value="2"/>
</dbReference>
<comment type="similarity">
    <text evidence="1">Belongs to the IAP family.</text>
</comment>
<name>C3XQ28_BRAFL</name>
<dbReference type="PROSITE" id="PS50089">
    <property type="entry name" value="ZF_RING_2"/>
    <property type="match status" value="1"/>
</dbReference>
<dbReference type="GO" id="GO:0008270">
    <property type="term" value="F:zinc ion binding"/>
    <property type="evidence" value="ECO:0007669"/>
    <property type="project" value="UniProtKB-KW"/>
</dbReference>
<proteinExistence type="inferred from homology"/>
<dbReference type="InParanoid" id="C3XQ28"/>
<dbReference type="CDD" id="cd00022">
    <property type="entry name" value="BIR"/>
    <property type="match status" value="2"/>
</dbReference>
<accession>C3XQ28</accession>
<keyword evidence="3" id="KW-0479">Metal-binding</keyword>
<evidence type="ECO:0000313" key="8">
    <source>
        <dbReference type="EMBL" id="EEN70049.1"/>
    </source>
</evidence>
<evidence type="ECO:0000256" key="4">
    <source>
        <dbReference type="ARBA" id="ARBA00022771"/>
    </source>
</evidence>
<dbReference type="EMBL" id="GG666451">
    <property type="protein sequence ID" value="EEN70049.1"/>
    <property type="molecule type" value="Genomic_DNA"/>
</dbReference>
<dbReference type="FunFam" id="3.30.40.10:FF:000184">
    <property type="entry name" value="Baculoviral IAP repeat containing 2"/>
    <property type="match status" value="1"/>
</dbReference>
<dbReference type="PROSITE" id="PS50143">
    <property type="entry name" value="BIR_REPEAT_2"/>
    <property type="match status" value="2"/>
</dbReference>
<dbReference type="InterPro" id="IPR001841">
    <property type="entry name" value="Znf_RING"/>
</dbReference>
<dbReference type="InterPro" id="IPR013083">
    <property type="entry name" value="Znf_RING/FYVE/PHD"/>
</dbReference>
<gene>
    <name evidence="8" type="ORF">BRAFLDRAFT_67376</name>
</gene>
<evidence type="ECO:0000256" key="6">
    <source>
        <dbReference type="PROSITE-ProRule" id="PRU00175"/>
    </source>
</evidence>
<dbReference type="PROSITE" id="PS01282">
    <property type="entry name" value="BIR_REPEAT_1"/>
    <property type="match status" value="2"/>
</dbReference>